<keyword evidence="3" id="KW-1185">Reference proteome</keyword>
<dbReference type="InterPro" id="IPR019662">
    <property type="entry name" value="DUF2516"/>
</dbReference>
<dbReference type="EMBL" id="FWFG01000010">
    <property type="protein sequence ID" value="SLM88011.1"/>
    <property type="molecule type" value="Genomic_DNA"/>
</dbReference>
<proteinExistence type="predicted"/>
<organism evidence="2 3">
    <name type="scientific">Brachybacterium nesterenkovii</name>
    <dbReference type="NCBI Taxonomy" id="47847"/>
    <lineage>
        <taxon>Bacteria</taxon>
        <taxon>Bacillati</taxon>
        <taxon>Actinomycetota</taxon>
        <taxon>Actinomycetes</taxon>
        <taxon>Micrococcales</taxon>
        <taxon>Dermabacteraceae</taxon>
        <taxon>Brachybacterium</taxon>
    </lineage>
</organism>
<dbReference type="AlphaFoldDB" id="A0A1X6WT14"/>
<keyword evidence="1" id="KW-0472">Membrane</keyword>
<keyword evidence="1" id="KW-0812">Transmembrane</keyword>
<name>A0A1X6WT14_9MICO</name>
<evidence type="ECO:0000313" key="3">
    <source>
        <dbReference type="Proteomes" id="UP000195981"/>
    </source>
</evidence>
<accession>A0A1X6WT14</accession>
<protein>
    <recommendedName>
        <fullName evidence="4">DUF2516 family protein</fullName>
    </recommendedName>
</protein>
<feature type="transmembrane region" description="Helical" evidence="1">
    <location>
        <begin position="54"/>
        <end position="85"/>
    </location>
</feature>
<evidence type="ECO:0000256" key="1">
    <source>
        <dbReference type="SAM" id="Phobius"/>
    </source>
</evidence>
<gene>
    <name evidence="2" type="ORF">FM110_00865</name>
</gene>
<sequence length="111" mass="11938">MSTIFLIERWIMLGLSVALLGIEVWALVSALRFRPDAYTAAGKRTKPFWAAMTFGAVVIGLLSLLGILGVFFAIIGIVMAGVFLADVLPALRAVMGNAQGSYGRGRGPRRR</sequence>
<dbReference type="Proteomes" id="UP000195981">
    <property type="component" value="Unassembled WGS sequence"/>
</dbReference>
<evidence type="ECO:0008006" key="4">
    <source>
        <dbReference type="Google" id="ProtNLM"/>
    </source>
</evidence>
<keyword evidence="1" id="KW-1133">Transmembrane helix</keyword>
<reference evidence="2 3" key="1">
    <citation type="submission" date="2017-02" db="EMBL/GenBank/DDBJ databases">
        <authorList>
            <person name="Peterson S.W."/>
        </authorList>
    </citation>
    <scope>NUCLEOTIDE SEQUENCE [LARGE SCALE GENOMIC DNA]</scope>
    <source>
        <strain evidence="2 3">CIP104813</strain>
    </source>
</reference>
<evidence type="ECO:0000313" key="2">
    <source>
        <dbReference type="EMBL" id="SLM88011.1"/>
    </source>
</evidence>
<dbReference type="OrthoDB" id="4774469at2"/>
<dbReference type="RefSeq" id="WP_087101767.1">
    <property type="nucleotide sequence ID" value="NZ_FWFG01000010.1"/>
</dbReference>
<dbReference type="Pfam" id="PF10724">
    <property type="entry name" value="DUF2516"/>
    <property type="match status" value="1"/>
</dbReference>